<accession>A0A2W5Q900</accession>
<sequence>MKLLLKFNLVFLLVFALGLAGAGYLARNMLQQGAHDEVLDRARLLMESAAAVSTYTATQIQPLLQTQMKYTFLPQSVPAYSSTEMINALRTKHPEYSYKPAMLNPTNPRDRAQDWEEDVIARFAQQSELAEFVGRRDTASGPALYIARPIRISNPVCLSCHSTPGAAPAPMIEKYGPSNGFGWKLNEVLGAQVVSVPMSVPFERADKAFGVVMASLAGVFVLIGLTLNLMLWKLVIQPVTRLSALTDRVSMGELDAPEFSVRSKDEIGVLSDSFARMRKSLVHAMKLLDA</sequence>
<organism evidence="3 4">
    <name type="scientific">Variovorax paradoxus</name>
    <dbReference type="NCBI Taxonomy" id="34073"/>
    <lineage>
        <taxon>Bacteria</taxon>
        <taxon>Pseudomonadati</taxon>
        <taxon>Pseudomonadota</taxon>
        <taxon>Betaproteobacteria</taxon>
        <taxon>Burkholderiales</taxon>
        <taxon>Comamonadaceae</taxon>
        <taxon>Variovorax</taxon>
    </lineage>
</organism>
<dbReference type="Pfam" id="PF11845">
    <property type="entry name" value="Tll0287-like"/>
    <property type="match status" value="1"/>
</dbReference>
<dbReference type="InterPro" id="IPR003660">
    <property type="entry name" value="HAMP_dom"/>
</dbReference>
<dbReference type="SMART" id="SM00304">
    <property type="entry name" value="HAMP"/>
    <property type="match status" value="1"/>
</dbReference>
<keyword evidence="1" id="KW-0472">Membrane</keyword>
<feature type="domain" description="HAMP" evidence="2">
    <location>
        <begin position="233"/>
        <end position="286"/>
    </location>
</feature>
<dbReference type="Gene3D" id="6.10.340.10">
    <property type="match status" value="1"/>
</dbReference>
<keyword evidence="1" id="KW-1133">Transmembrane helix</keyword>
<dbReference type="PROSITE" id="PS50885">
    <property type="entry name" value="HAMP"/>
    <property type="match status" value="1"/>
</dbReference>
<dbReference type="GO" id="GO:0016020">
    <property type="term" value="C:membrane"/>
    <property type="evidence" value="ECO:0007669"/>
    <property type="project" value="InterPro"/>
</dbReference>
<evidence type="ECO:0000313" key="4">
    <source>
        <dbReference type="Proteomes" id="UP000249135"/>
    </source>
</evidence>
<name>A0A2W5Q900_VARPD</name>
<dbReference type="EMBL" id="QFPP01000174">
    <property type="protein sequence ID" value="PZQ73634.1"/>
    <property type="molecule type" value="Genomic_DNA"/>
</dbReference>
<reference evidence="3 4" key="1">
    <citation type="submission" date="2017-08" db="EMBL/GenBank/DDBJ databases">
        <title>Infants hospitalized years apart are colonized by the same room-sourced microbial strains.</title>
        <authorList>
            <person name="Brooks B."/>
            <person name="Olm M.R."/>
            <person name="Firek B.A."/>
            <person name="Baker R."/>
            <person name="Thomas B.C."/>
            <person name="Morowitz M.J."/>
            <person name="Banfield J.F."/>
        </authorList>
    </citation>
    <scope>NUCLEOTIDE SEQUENCE [LARGE SCALE GENOMIC DNA]</scope>
    <source>
        <strain evidence="3">S2_005_003_R2_41</strain>
    </source>
</reference>
<dbReference type="GO" id="GO:0007165">
    <property type="term" value="P:signal transduction"/>
    <property type="evidence" value="ECO:0007669"/>
    <property type="project" value="InterPro"/>
</dbReference>
<dbReference type="InterPro" id="IPR021796">
    <property type="entry name" value="Tll0287-like_dom"/>
</dbReference>
<evidence type="ECO:0000259" key="2">
    <source>
        <dbReference type="PROSITE" id="PS50885"/>
    </source>
</evidence>
<evidence type="ECO:0000256" key="1">
    <source>
        <dbReference type="SAM" id="Phobius"/>
    </source>
</evidence>
<dbReference type="CDD" id="cd06225">
    <property type="entry name" value="HAMP"/>
    <property type="match status" value="1"/>
</dbReference>
<proteinExistence type="predicted"/>
<dbReference type="AlphaFoldDB" id="A0A2W5Q900"/>
<dbReference type="SUPFAM" id="SSF158472">
    <property type="entry name" value="HAMP domain-like"/>
    <property type="match status" value="1"/>
</dbReference>
<gene>
    <name evidence="3" type="ORF">DI563_14345</name>
</gene>
<dbReference type="Proteomes" id="UP000249135">
    <property type="component" value="Unassembled WGS sequence"/>
</dbReference>
<keyword evidence="1" id="KW-0812">Transmembrane</keyword>
<comment type="caution">
    <text evidence="3">The sequence shown here is derived from an EMBL/GenBank/DDBJ whole genome shotgun (WGS) entry which is preliminary data.</text>
</comment>
<evidence type="ECO:0000313" key="3">
    <source>
        <dbReference type="EMBL" id="PZQ73634.1"/>
    </source>
</evidence>
<feature type="transmembrane region" description="Helical" evidence="1">
    <location>
        <begin position="208"/>
        <end position="232"/>
    </location>
</feature>
<dbReference type="Pfam" id="PF00672">
    <property type="entry name" value="HAMP"/>
    <property type="match status" value="1"/>
</dbReference>
<protein>
    <submittedName>
        <fullName evidence="3">Signal protein</fullName>
    </submittedName>
</protein>